<dbReference type="EMBL" id="JAMQJZ010000007">
    <property type="protein sequence ID" value="MDC3420844.1"/>
    <property type="molecule type" value="Genomic_DNA"/>
</dbReference>
<sequence>MRNKKVYLLFSDTGSLLTKCINLYTKTTLNHASIAFDLELTEVYSFGRKRPHNPFIGGFVRENLQTKIFHKARCAVYSFTITEADYDQMLYRIKEMEKHRHEYRYNFIGLFGVALNKELERKNAYFCSQFIATILSECGIYQNSKPSCLTKPQDLMDWHQLQLVYQGELSKYPFLSHEESTNKIIQSYEKVVG</sequence>
<organism evidence="1 2">
    <name type="scientific">Aquibacillus koreensis</name>
    <dbReference type="NCBI Taxonomy" id="279446"/>
    <lineage>
        <taxon>Bacteria</taxon>
        <taxon>Bacillati</taxon>
        <taxon>Bacillota</taxon>
        <taxon>Bacilli</taxon>
        <taxon>Bacillales</taxon>
        <taxon>Bacillaceae</taxon>
        <taxon>Aquibacillus</taxon>
    </lineage>
</organism>
<evidence type="ECO:0000313" key="2">
    <source>
        <dbReference type="Proteomes" id="UP001145072"/>
    </source>
</evidence>
<evidence type="ECO:0008006" key="3">
    <source>
        <dbReference type="Google" id="ProtNLM"/>
    </source>
</evidence>
<gene>
    <name evidence="1" type="ORF">NC661_10730</name>
</gene>
<dbReference type="Gene3D" id="3.90.1720.10">
    <property type="entry name" value="endopeptidase domain like (from Nostoc punctiforme)"/>
    <property type="match status" value="1"/>
</dbReference>
<reference evidence="1" key="1">
    <citation type="submission" date="2022-06" db="EMBL/GenBank/DDBJ databases">
        <title>Aquibacillus sp. a new bacterium isolated from soil saline samples.</title>
        <authorList>
            <person name="Galisteo C."/>
            <person name="De La Haba R."/>
            <person name="Sanchez-Porro C."/>
            <person name="Ventosa A."/>
        </authorList>
    </citation>
    <scope>NUCLEOTIDE SEQUENCE</scope>
    <source>
        <strain evidence="1">JCM 12387</strain>
    </source>
</reference>
<comment type="caution">
    <text evidence="1">The sequence shown here is derived from an EMBL/GenBank/DDBJ whole genome shotgun (WGS) entry which is preliminary data.</text>
</comment>
<name>A0A9X3WP78_9BACI</name>
<dbReference type="AlphaFoldDB" id="A0A9X3WP78"/>
<proteinExistence type="predicted"/>
<protein>
    <recommendedName>
        <fullName evidence="3">Permuted papain-like amidase enzyme, YaeF/YiiX, C92 family</fullName>
    </recommendedName>
</protein>
<keyword evidence="2" id="KW-1185">Reference proteome</keyword>
<dbReference type="RefSeq" id="WP_259872356.1">
    <property type="nucleotide sequence ID" value="NZ_JAMQJZ010000007.1"/>
</dbReference>
<dbReference type="SUPFAM" id="SSF54001">
    <property type="entry name" value="Cysteine proteinases"/>
    <property type="match status" value="1"/>
</dbReference>
<evidence type="ECO:0000313" key="1">
    <source>
        <dbReference type="EMBL" id="MDC3420844.1"/>
    </source>
</evidence>
<accession>A0A9X3WP78</accession>
<dbReference type="Proteomes" id="UP001145072">
    <property type="component" value="Unassembled WGS sequence"/>
</dbReference>
<dbReference type="InterPro" id="IPR038765">
    <property type="entry name" value="Papain-like_cys_pep_sf"/>
</dbReference>